<evidence type="ECO:0000313" key="8">
    <source>
        <dbReference type="EMBL" id="GIP18853.1"/>
    </source>
</evidence>
<comment type="similarity">
    <text evidence="5">Belongs to the NtaA/SnaA/DszA monooxygenase family.</text>
</comment>
<feature type="binding site" evidence="6">
    <location>
        <position position="149"/>
    </location>
    <ligand>
        <name>FMN</name>
        <dbReference type="ChEBI" id="CHEBI:58210"/>
    </ligand>
</feature>
<dbReference type="RefSeq" id="WP_213519512.1">
    <property type="nucleotide sequence ID" value="NZ_BOSE01000011.1"/>
</dbReference>
<evidence type="ECO:0000259" key="7">
    <source>
        <dbReference type="Pfam" id="PF00296"/>
    </source>
</evidence>
<comment type="caution">
    <text evidence="8">The sequence shown here is derived from an EMBL/GenBank/DDBJ whole genome shotgun (WGS) entry which is preliminary data.</text>
</comment>
<keyword evidence="1 6" id="KW-0285">Flavoprotein</keyword>
<evidence type="ECO:0000256" key="5">
    <source>
        <dbReference type="ARBA" id="ARBA00033748"/>
    </source>
</evidence>
<dbReference type="InterPro" id="IPR011251">
    <property type="entry name" value="Luciferase-like_dom"/>
</dbReference>
<accession>A0A919YRN9</accession>
<dbReference type="PANTHER" id="PTHR30011:SF16">
    <property type="entry name" value="C2H2 FINGER DOMAIN TRANSCRIPTION FACTOR (EUROFUNG)-RELATED"/>
    <property type="match status" value="1"/>
</dbReference>
<sequence>MMRKKQLCIGLALSATWLKGNGWLRKDSGIERLYMRDFYEELALQAERAKLDFVFRPDALALNMGRGGNMPGSGSLDPTILMASIAAATKHIGLVTTVSTTFNPPYVVARQLQSLHWTSSGRAGWNIVTALAGSENFSAEAMPAAEDRYAKAQEFLEVVNKLWSSFPYDAVHIDREAGQWNGYEMIKPIRHQGKFFNVAGPLNVPEHATGTPPLFQAGASDTGRDFAAYAADAIFASIPDKEAGIELRYDLRRRAQKHGRNPEAIRVLPGLYFFLGKTSEEAEELYQEAHAHLNDERRLTALQSILGIDCSQMPLDQPVTPELLQLLPDSQQAFRSRTHAKLLYRLIAREQPTLKQLLARPEVIGSGHWTVVGTVEEVFTEIVEWYEAGAMDGIIALPGGSLQSLGLFCEELVPMLAEKGLFRKEYAGTTLREHLGMV</sequence>
<organism evidence="8 9">
    <name type="scientific">Paenibacillus montaniterrae</name>
    <dbReference type="NCBI Taxonomy" id="429341"/>
    <lineage>
        <taxon>Bacteria</taxon>
        <taxon>Bacillati</taxon>
        <taxon>Bacillota</taxon>
        <taxon>Bacilli</taxon>
        <taxon>Bacillales</taxon>
        <taxon>Paenibacillaceae</taxon>
        <taxon>Paenibacillus</taxon>
    </lineage>
</organism>
<evidence type="ECO:0000256" key="3">
    <source>
        <dbReference type="ARBA" id="ARBA00023002"/>
    </source>
</evidence>
<dbReference type="GO" id="GO:0004497">
    <property type="term" value="F:monooxygenase activity"/>
    <property type="evidence" value="ECO:0007669"/>
    <property type="project" value="UniProtKB-KW"/>
</dbReference>
<dbReference type="AlphaFoldDB" id="A0A919YRN9"/>
<feature type="binding site" evidence="6">
    <location>
        <position position="97"/>
    </location>
    <ligand>
        <name>FMN</name>
        <dbReference type="ChEBI" id="CHEBI:58210"/>
    </ligand>
</feature>
<dbReference type="PIRSF" id="PIRSF000337">
    <property type="entry name" value="NTA_MOA"/>
    <property type="match status" value="1"/>
</dbReference>
<keyword evidence="4" id="KW-0503">Monooxygenase</keyword>
<evidence type="ECO:0000256" key="2">
    <source>
        <dbReference type="ARBA" id="ARBA00022643"/>
    </source>
</evidence>
<reference evidence="8" key="1">
    <citation type="submission" date="2021-03" db="EMBL/GenBank/DDBJ databases">
        <title>Antimicrobial resistance genes in bacteria isolated from Japanese honey, and their potential for conferring macrolide and lincosamide resistance in the American foulbrood pathogen Paenibacillus larvae.</title>
        <authorList>
            <person name="Okamoto M."/>
            <person name="Kumagai M."/>
            <person name="Kanamori H."/>
            <person name="Takamatsu D."/>
        </authorList>
    </citation>
    <scope>NUCLEOTIDE SEQUENCE</scope>
    <source>
        <strain evidence="8">J40TS1</strain>
    </source>
</reference>
<proteinExistence type="inferred from homology"/>
<dbReference type="InterPro" id="IPR036661">
    <property type="entry name" value="Luciferase-like_sf"/>
</dbReference>
<evidence type="ECO:0000256" key="6">
    <source>
        <dbReference type="PIRSR" id="PIRSR000337-1"/>
    </source>
</evidence>
<feature type="domain" description="Luciferase-like" evidence="7">
    <location>
        <begin position="40"/>
        <end position="390"/>
    </location>
</feature>
<name>A0A919YRN9_9BACL</name>
<evidence type="ECO:0000256" key="4">
    <source>
        <dbReference type="ARBA" id="ARBA00023033"/>
    </source>
</evidence>
<feature type="binding site" evidence="6">
    <location>
        <position position="58"/>
    </location>
    <ligand>
        <name>FMN</name>
        <dbReference type="ChEBI" id="CHEBI:58210"/>
    </ligand>
</feature>
<protein>
    <recommendedName>
        <fullName evidence="7">Luciferase-like domain-containing protein</fullName>
    </recommendedName>
</protein>
<dbReference type="InterPro" id="IPR016215">
    <property type="entry name" value="NTA_MOA"/>
</dbReference>
<dbReference type="Proteomes" id="UP000683139">
    <property type="component" value="Unassembled WGS sequence"/>
</dbReference>
<dbReference type="InterPro" id="IPR051260">
    <property type="entry name" value="Diverse_substr_monoxygenases"/>
</dbReference>
<dbReference type="Gene3D" id="3.20.20.30">
    <property type="entry name" value="Luciferase-like domain"/>
    <property type="match status" value="1"/>
</dbReference>
<gene>
    <name evidence="8" type="ORF">J40TS1_44950</name>
</gene>
<dbReference type="Pfam" id="PF00296">
    <property type="entry name" value="Bac_luciferase"/>
    <property type="match status" value="1"/>
</dbReference>
<dbReference type="PANTHER" id="PTHR30011">
    <property type="entry name" value="ALKANESULFONATE MONOOXYGENASE-RELATED"/>
    <property type="match status" value="1"/>
</dbReference>
<keyword evidence="9" id="KW-1185">Reference proteome</keyword>
<dbReference type="GO" id="GO:0016705">
    <property type="term" value="F:oxidoreductase activity, acting on paired donors, with incorporation or reduction of molecular oxygen"/>
    <property type="evidence" value="ECO:0007669"/>
    <property type="project" value="InterPro"/>
</dbReference>
<keyword evidence="3" id="KW-0560">Oxidoreductase</keyword>
<feature type="binding site" evidence="6">
    <location>
        <position position="220"/>
    </location>
    <ligand>
        <name>FMN</name>
        <dbReference type="ChEBI" id="CHEBI:58210"/>
    </ligand>
</feature>
<evidence type="ECO:0000256" key="1">
    <source>
        <dbReference type="ARBA" id="ARBA00022630"/>
    </source>
</evidence>
<keyword evidence="2 6" id="KW-0288">FMN</keyword>
<evidence type="ECO:0000313" key="9">
    <source>
        <dbReference type="Proteomes" id="UP000683139"/>
    </source>
</evidence>
<dbReference type="SUPFAM" id="SSF51679">
    <property type="entry name" value="Bacterial luciferase-like"/>
    <property type="match status" value="1"/>
</dbReference>
<dbReference type="EMBL" id="BOSE01000011">
    <property type="protein sequence ID" value="GIP18853.1"/>
    <property type="molecule type" value="Genomic_DNA"/>
</dbReference>
<dbReference type="NCBIfam" id="TIGR03860">
    <property type="entry name" value="FMN_nitrolo"/>
    <property type="match status" value="1"/>
</dbReference>